<dbReference type="Proteomes" id="UP001140513">
    <property type="component" value="Unassembled WGS sequence"/>
</dbReference>
<accession>A0A9W8XSD8</accession>
<organism evidence="2 3">
    <name type="scientific">Didymosphaeria variabile</name>
    <dbReference type="NCBI Taxonomy" id="1932322"/>
    <lineage>
        <taxon>Eukaryota</taxon>
        <taxon>Fungi</taxon>
        <taxon>Dikarya</taxon>
        <taxon>Ascomycota</taxon>
        <taxon>Pezizomycotina</taxon>
        <taxon>Dothideomycetes</taxon>
        <taxon>Pleosporomycetidae</taxon>
        <taxon>Pleosporales</taxon>
        <taxon>Massarineae</taxon>
        <taxon>Didymosphaeriaceae</taxon>
        <taxon>Didymosphaeria</taxon>
    </lineage>
</organism>
<dbReference type="Pfam" id="PF03992">
    <property type="entry name" value="ABM"/>
    <property type="match status" value="1"/>
</dbReference>
<name>A0A9W8XSD8_9PLEO</name>
<dbReference type="EMBL" id="JAPEUX010000002">
    <property type="protein sequence ID" value="KAJ4358240.1"/>
    <property type="molecule type" value="Genomic_DNA"/>
</dbReference>
<dbReference type="Gene3D" id="3.30.70.100">
    <property type="match status" value="1"/>
</dbReference>
<dbReference type="RefSeq" id="XP_056075099.1">
    <property type="nucleotide sequence ID" value="XM_056211626.1"/>
</dbReference>
<keyword evidence="3" id="KW-1185">Reference proteome</keyword>
<reference evidence="2" key="1">
    <citation type="submission" date="2022-10" db="EMBL/GenBank/DDBJ databases">
        <title>Tapping the CABI collections for fungal endophytes: first genome assemblies for Collariella, Neodidymelliopsis, Ascochyta clinopodiicola, Didymella pomorum, Didymosphaeria variabile, Neocosmospora piperis and Neocucurbitaria cava.</title>
        <authorList>
            <person name="Hill R."/>
        </authorList>
    </citation>
    <scope>NUCLEOTIDE SEQUENCE</scope>
    <source>
        <strain evidence="2">IMI 356815</strain>
    </source>
</reference>
<dbReference type="SUPFAM" id="SSF54909">
    <property type="entry name" value="Dimeric alpha+beta barrel"/>
    <property type="match status" value="1"/>
</dbReference>
<evidence type="ECO:0000313" key="2">
    <source>
        <dbReference type="EMBL" id="KAJ4358240.1"/>
    </source>
</evidence>
<feature type="domain" description="ABM" evidence="1">
    <location>
        <begin position="12"/>
        <end position="103"/>
    </location>
</feature>
<dbReference type="GeneID" id="80906350"/>
<evidence type="ECO:0000313" key="3">
    <source>
        <dbReference type="Proteomes" id="UP001140513"/>
    </source>
</evidence>
<dbReference type="AlphaFoldDB" id="A0A9W8XSD8"/>
<sequence length="120" mass="14076">MTQPYTGPPSRISLHVIFHIDPSNISAFLKALKPAYDAVTAEPECVFFEVYQSPDTPGRIKFVENWNASVEWLMNVQIPKEYYKEYQTTTKPMWLKPVEFEVFQRMPENEWVTVKDAMLK</sequence>
<gene>
    <name evidence="2" type="ORF">N0V89_002820</name>
</gene>
<dbReference type="InterPro" id="IPR007138">
    <property type="entry name" value="ABM_dom"/>
</dbReference>
<evidence type="ECO:0000259" key="1">
    <source>
        <dbReference type="PROSITE" id="PS51725"/>
    </source>
</evidence>
<proteinExistence type="predicted"/>
<dbReference type="PROSITE" id="PS51725">
    <property type="entry name" value="ABM"/>
    <property type="match status" value="1"/>
</dbReference>
<protein>
    <recommendedName>
        <fullName evidence="1">ABM domain-containing protein</fullName>
    </recommendedName>
</protein>
<comment type="caution">
    <text evidence="2">The sequence shown here is derived from an EMBL/GenBank/DDBJ whole genome shotgun (WGS) entry which is preliminary data.</text>
</comment>
<dbReference type="InterPro" id="IPR011008">
    <property type="entry name" value="Dimeric_a/b-barrel"/>
</dbReference>
<dbReference type="OrthoDB" id="4126315at2759"/>